<dbReference type="Proteomes" id="UP000520767">
    <property type="component" value="Unassembled WGS sequence"/>
</dbReference>
<organism evidence="2 3">
    <name type="scientific">Actinophytocola algeriensis</name>
    <dbReference type="NCBI Taxonomy" id="1768010"/>
    <lineage>
        <taxon>Bacteria</taxon>
        <taxon>Bacillati</taxon>
        <taxon>Actinomycetota</taxon>
        <taxon>Actinomycetes</taxon>
        <taxon>Pseudonocardiales</taxon>
        <taxon>Pseudonocardiaceae</taxon>
    </lineage>
</organism>
<keyword evidence="1" id="KW-1133">Transmembrane helix</keyword>
<dbReference type="EMBL" id="JACHJQ010000007">
    <property type="protein sequence ID" value="MBB4910600.1"/>
    <property type="molecule type" value="Genomic_DNA"/>
</dbReference>
<protein>
    <submittedName>
        <fullName evidence="2">Uncharacterized protein</fullName>
    </submittedName>
</protein>
<evidence type="ECO:0000313" key="3">
    <source>
        <dbReference type="Proteomes" id="UP000520767"/>
    </source>
</evidence>
<dbReference type="AlphaFoldDB" id="A0A7W7QBN8"/>
<evidence type="ECO:0000313" key="2">
    <source>
        <dbReference type="EMBL" id="MBB4910600.1"/>
    </source>
</evidence>
<keyword evidence="3" id="KW-1185">Reference proteome</keyword>
<name>A0A7W7QBN8_9PSEU</name>
<accession>A0A7W7QBN8</accession>
<evidence type="ECO:0000256" key="1">
    <source>
        <dbReference type="SAM" id="Phobius"/>
    </source>
</evidence>
<reference evidence="2 3" key="1">
    <citation type="submission" date="2020-08" db="EMBL/GenBank/DDBJ databases">
        <title>Genomic Encyclopedia of Type Strains, Phase III (KMG-III): the genomes of soil and plant-associated and newly described type strains.</title>
        <authorList>
            <person name="Whitman W."/>
        </authorList>
    </citation>
    <scope>NUCLEOTIDE SEQUENCE [LARGE SCALE GENOMIC DNA]</scope>
    <source>
        <strain evidence="2 3">CECT 8960</strain>
    </source>
</reference>
<comment type="caution">
    <text evidence="2">The sequence shown here is derived from an EMBL/GenBank/DDBJ whole genome shotgun (WGS) entry which is preliminary data.</text>
</comment>
<keyword evidence="1" id="KW-0812">Transmembrane</keyword>
<sequence>MLKSVASVSLVVVEFVSFNLADEFSSFNENTFKETPDMMSTTKFLRIVGKLLSFCMTIGMAVVHAVKVRRARRGSSWLQRSRYGGTLERIHAIARRVLAAAVILLILLIVVTTEWW</sequence>
<dbReference type="RefSeq" id="WP_184814623.1">
    <property type="nucleotide sequence ID" value="NZ_JACHJQ010000007.1"/>
</dbReference>
<feature type="transmembrane region" description="Helical" evidence="1">
    <location>
        <begin position="97"/>
        <end position="115"/>
    </location>
</feature>
<proteinExistence type="predicted"/>
<gene>
    <name evidence="2" type="ORF">FHR82_006858</name>
</gene>
<feature type="transmembrane region" description="Helical" evidence="1">
    <location>
        <begin position="45"/>
        <end position="66"/>
    </location>
</feature>
<keyword evidence="1" id="KW-0472">Membrane</keyword>